<feature type="transmembrane region" description="Helical" evidence="1">
    <location>
        <begin position="375"/>
        <end position="398"/>
    </location>
</feature>
<feature type="transmembrane region" description="Helical" evidence="1">
    <location>
        <begin position="404"/>
        <end position="427"/>
    </location>
</feature>
<keyword evidence="1" id="KW-0472">Membrane</keyword>
<dbReference type="Proteomes" id="UP001074726">
    <property type="component" value="Unassembled WGS sequence"/>
</dbReference>
<feature type="transmembrane region" description="Helical" evidence="1">
    <location>
        <begin position="170"/>
        <end position="187"/>
    </location>
</feature>
<accession>A0ABT4CFS3</accession>
<feature type="transmembrane region" description="Helical" evidence="1">
    <location>
        <begin position="345"/>
        <end position="363"/>
    </location>
</feature>
<dbReference type="EMBL" id="JAPPUX010000004">
    <property type="protein sequence ID" value="MCY4727813.1"/>
    <property type="molecule type" value="Genomic_DNA"/>
</dbReference>
<reference evidence="2" key="1">
    <citation type="submission" date="2022-08" db="EMBL/GenBank/DDBJ databases">
        <title>Genome sequencing of Nocardioides sp. STR2.</title>
        <authorList>
            <person name="So Y."/>
        </authorList>
    </citation>
    <scope>NUCLEOTIDE SEQUENCE</scope>
    <source>
        <strain evidence="2">STR2</strain>
    </source>
</reference>
<evidence type="ECO:0000256" key="1">
    <source>
        <dbReference type="SAM" id="Phobius"/>
    </source>
</evidence>
<evidence type="ECO:0000313" key="3">
    <source>
        <dbReference type="Proteomes" id="UP001074726"/>
    </source>
</evidence>
<feature type="transmembrane region" description="Helical" evidence="1">
    <location>
        <begin position="110"/>
        <end position="130"/>
    </location>
</feature>
<sequence length="687" mass="74250">MLTMPDLPYHPARDLELRATYDTYVQTGVPLVKQNGTGSWYGELPGEGLTKAAGDDDPGSYLVASWMSHLTGSDSPYTGLRWVMALLCALPMLILPLTVARIYGRTRAGMAMLALPVLTWLTNGTLLVGTEYGLSDKVAVTAVYALYGLPASLIFLSLVLVAYAVTRRPGVRAAIAWTIVLVLLATFGNLLRSLSGAGIAMAAGVVWWVAWRGRLRWAVACAAAGVSVVAAFWLPGVVMDRIDAQRDPVVLTETSKLLDAHGTWHPLYLGLSYPQPLTGEPSTFGIEWSDEFGWMKAREVDPDVVVSSAEYDAIIKDLFLDEVRSAPIATLNLYLAKTLYTAKHFAGMIVVILAAIVVVWRRAGPHRERLRQVSAAAVPILLLGLVPPVLVMPMLYYYTELVAALAFLTALALGGLVWAISTLPSVVRVDERARTPQRLRLDDSMPGIGLAVVVPTRDGGGDLRQRLEALANRMTTHDEIVLVQHGASHATSRDLELMVAGWDLPARVVVVVSEPGLGNALRTGVLASSGARVLMGVDEASPDGGDIDSFATLDASVVLAVGSQRRPGRSRALAWWREALLHTDVDDSQGTYWVEGGWVRSFAAVSREDGPLWTTEMLVAAQRQGIEVREVPAPPRDAPSARDGGRRRRDAAVATWALWRLAVRRDDYAGQTWVDRGPSGSLPPAPA</sequence>
<dbReference type="Gene3D" id="3.90.550.10">
    <property type="entry name" value="Spore Coat Polysaccharide Biosynthesis Protein SpsA, Chain A"/>
    <property type="match status" value="1"/>
</dbReference>
<protein>
    <recommendedName>
        <fullName evidence="4">Glycosyltransferase</fullName>
    </recommendedName>
</protein>
<dbReference type="InterPro" id="IPR029044">
    <property type="entry name" value="Nucleotide-diphossugar_trans"/>
</dbReference>
<keyword evidence="1" id="KW-0812">Transmembrane</keyword>
<feature type="transmembrane region" description="Helical" evidence="1">
    <location>
        <begin position="82"/>
        <end position="103"/>
    </location>
</feature>
<keyword evidence="3" id="KW-1185">Reference proteome</keyword>
<feature type="transmembrane region" description="Helical" evidence="1">
    <location>
        <begin position="217"/>
        <end position="238"/>
    </location>
</feature>
<name>A0ABT4CFS3_9ACTN</name>
<proteinExistence type="predicted"/>
<evidence type="ECO:0008006" key="4">
    <source>
        <dbReference type="Google" id="ProtNLM"/>
    </source>
</evidence>
<evidence type="ECO:0000313" key="2">
    <source>
        <dbReference type="EMBL" id="MCY4727813.1"/>
    </source>
</evidence>
<feature type="transmembrane region" description="Helical" evidence="1">
    <location>
        <begin position="193"/>
        <end position="210"/>
    </location>
</feature>
<comment type="caution">
    <text evidence="2">The sequence shown here is derived from an EMBL/GenBank/DDBJ whole genome shotgun (WGS) entry which is preliminary data.</text>
</comment>
<organism evidence="2 3">
    <name type="scientific">Nocardioides pini</name>
    <dbReference type="NCBI Taxonomy" id="2975053"/>
    <lineage>
        <taxon>Bacteria</taxon>
        <taxon>Bacillati</taxon>
        <taxon>Actinomycetota</taxon>
        <taxon>Actinomycetes</taxon>
        <taxon>Propionibacteriales</taxon>
        <taxon>Nocardioidaceae</taxon>
        <taxon>Nocardioides</taxon>
    </lineage>
</organism>
<dbReference type="RefSeq" id="WP_268112749.1">
    <property type="nucleotide sequence ID" value="NZ_JAPPUX010000004.1"/>
</dbReference>
<dbReference type="SUPFAM" id="SSF53448">
    <property type="entry name" value="Nucleotide-diphospho-sugar transferases"/>
    <property type="match status" value="1"/>
</dbReference>
<feature type="transmembrane region" description="Helical" evidence="1">
    <location>
        <begin position="142"/>
        <end position="163"/>
    </location>
</feature>
<keyword evidence="1" id="KW-1133">Transmembrane helix</keyword>
<gene>
    <name evidence="2" type="ORF">NYO98_16105</name>
</gene>